<dbReference type="OrthoDB" id="10397438at2759"/>
<accession>A0A2K3Q598</accession>
<proteinExistence type="predicted"/>
<feature type="region of interest" description="Disordered" evidence="1">
    <location>
        <begin position="287"/>
        <end position="307"/>
    </location>
</feature>
<dbReference type="AlphaFoldDB" id="A0A2K3Q598"/>
<dbReference type="Proteomes" id="UP000236621">
    <property type="component" value="Unassembled WGS sequence"/>
</dbReference>
<dbReference type="EMBL" id="NRSZ01001181">
    <property type="protein sequence ID" value="PNY22663.1"/>
    <property type="molecule type" value="Genomic_DNA"/>
</dbReference>
<sequence>MQGRKVEAGRVHAVLDRQRPGRRLQVARGPVQDLHARVWLQGMRWRAGPAERTVYAIVIKHVRRALGKYRKPSPFHAHPCQTEGLVDGGCALLNCTLPMVCSNRDQSRHVSSHIVSSMSRPPHSSSQLAVFRNACSRLRRRRLSILLPTAVPRHHGVLDDPKGRVHLQSALHHLGLNLLPPLMVVQHRHDAVCAALLPLEPALAHSARLRAWHRRLPLPLHLLVVNESAGPQVRHCRLIRGVHGMDALGTLLLKLGSVSVPRASVARWLGGVSALSMRWWCSIAESMGSGPSSEMTDSSSRAITSGQ</sequence>
<name>A0A2K3Q598_9HYPO</name>
<evidence type="ECO:0000256" key="1">
    <source>
        <dbReference type="SAM" id="MobiDB-lite"/>
    </source>
</evidence>
<organism evidence="2 3">
    <name type="scientific">Tolypocladium capitatum</name>
    <dbReference type="NCBI Taxonomy" id="45235"/>
    <lineage>
        <taxon>Eukaryota</taxon>
        <taxon>Fungi</taxon>
        <taxon>Dikarya</taxon>
        <taxon>Ascomycota</taxon>
        <taxon>Pezizomycotina</taxon>
        <taxon>Sordariomycetes</taxon>
        <taxon>Hypocreomycetidae</taxon>
        <taxon>Hypocreales</taxon>
        <taxon>Ophiocordycipitaceae</taxon>
        <taxon>Tolypocladium</taxon>
    </lineage>
</organism>
<keyword evidence="3" id="KW-1185">Reference proteome</keyword>
<feature type="compositionally biased region" description="Polar residues" evidence="1">
    <location>
        <begin position="289"/>
        <end position="307"/>
    </location>
</feature>
<protein>
    <submittedName>
        <fullName evidence="2">Uncharacterized protein</fullName>
    </submittedName>
</protein>
<reference evidence="2 3" key="1">
    <citation type="submission" date="2017-08" db="EMBL/GenBank/DDBJ databases">
        <title>Harnessing the power of phylogenomics to disentangle the directionality and signatures of interkingdom host jumping in the parasitic fungal genus Tolypocladium.</title>
        <authorList>
            <person name="Quandt C.A."/>
            <person name="Patterson W."/>
            <person name="Spatafora J.W."/>
        </authorList>
    </citation>
    <scope>NUCLEOTIDE SEQUENCE [LARGE SCALE GENOMIC DNA]</scope>
    <source>
        <strain evidence="2 3">CBS 113982</strain>
    </source>
</reference>
<evidence type="ECO:0000313" key="3">
    <source>
        <dbReference type="Proteomes" id="UP000236621"/>
    </source>
</evidence>
<evidence type="ECO:0000313" key="2">
    <source>
        <dbReference type="EMBL" id="PNY22663.1"/>
    </source>
</evidence>
<comment type="caution">
    <text evidence="2">The sequence shown here is derived from an EMBL/GenBank/DDBJ whole genome shotgun (WGS) entry which is preliminary data.</text>
</comment>
<gene>
    <name evidence="2" type="ORF">TCAP_07081</name>
</gene>